<dbReference type="Gene3D" id="3.40.50.2300">
    <property type="match status" value="1"/>
</dbReference>
<feature type="domain" description="Response regulatory" evidence="2">
    <location>
        <begin position="4"/>
        <end position="127"/>
    </location>
</feature>
<reference evidence="3 4" key="1">
    <citation type="submission" date="2016-11" db="EMBL/GenBank/DDBJ databases">
        <authorList>
            <person name="Jaros S."/>
            <person name="Januszkiewicz K."/>
            <person name="Wedrychowicz H."/>
        </authorList>
    </citation>
    <scope>NUCLEOTIDE SEQUENCE [LARGE SCALE GENOMIC DNA]</scope>
    <source>
        <strain evidence="3 4">DSM 25661</strain>
    </source>
</reference>
<keyword evidence="1" id="KW-0597">Phosphoprotein</keyword>
<organism evidence="3 4">
    <name type="scientific">Psychroflexus salarius</name>
    <dbReference type="NCBI Taxonomy" id="1155689"/>
    <lineage>
        <taxon>Bacteria</taxon>
        <taxon>Pseudomonadati</taxon>
        <taxon>Bacteroidota</taxon>
        <taxon>Flavobacteriia</taxon>
        <taxon>Flavobacteriales</taxon>
        <taxon>Flavobacteriaceae</taxon>
        <taxon>Psychroflexus</taxon>
    </lineage>
</organism>
<dbReference type="EMBL" id="FQTW01000003">
    <property type="protein sequence ID" value="SHE60807.1"/>
    <property type="molecule type" value="Genomic_DNA"/>
</dbReference>
<dbReference type="InterPro" id="IPR052893">
    <property type="entry name" value="TCS_response_regulator"/>
</dbReference>
<feature type="modified residue" description="4-aspartylphosphate" evidence="1">
    <location>
        <position position="59"/>
    </location>
</feature>
<dbReference type="GO" id="GO:0000160">
    <property type="term" value="P:phosphorelay signal transduction system"/>
    <property type="evidence" value="ECO:0007669"/>
    <property type="project" value="InterPro"/>
</dbReference>
<dbReference type="RefSeq" id="WP_073192575.1">
    <property type="nucleotide sequence ID" value="NZ_FQTW01000003.1"/>
</dbReference>
<evidence type="ECO:0000259" key="2">
    <source>
        <dbReference type="PROSITE" id="PS50110"/>
    </source>
</evidence>
<dbReference type="OrthoDB" id="673128at2"/>
<dbReference type="SMART" id="SM00448">
    <property type="entry name" value="REC"/>
    <property type="match status" value="1"/>
</dbReference>
<proteinExistence type="predicted"/>
<dbReference type="Pfam" id="PF00072">
    <property type="entry name" value="Response_reg"/>
    <property type="match status" value="1"/>
</dbReference>
<dbReference type="STRING" id="1155689.SAMN05444278_103125"/>
<dbReference type="Proteomes" id="UP000184462">
    <property type="component" value="Unassembled WGS sequence"/>
</dbReference>
<dbReference type="InterPro" id="IPR011006">
    <property type="entry name" value="CheY-like_superfamily"/>
</dbReference>
<dbReference type="PANTHER" id="PTHR44520">
    <property type="entry name" value="RESPONSE REGULATOR RCP1-RELATED"/>
    <property type="match status" value="1"/>
</dbReference>
<dbReference type="InterPro" id="IPR001789">
    <property type="entry name" value="Sig_transdc_resp-reg_receiver"/>
</dbReference>
<dbReference type="SUPFAM" id="SSF52172">
    <property type="entry name" value="CheY-like"/>
    <property type="match status" value="1"/>
</dbReference>
<dbReference type="AlphaFoldDB" id="A0A1M4UVY7"/>
<dbReference type="PROSITE" id="PS50110">
    <property type="entry name" value="RESPONSE_REGULATORY"/>
    <property type="match status" value="1"/>
</dbReference>
<evidence type="ECO:0000313" key="4">
    <source>
        <dbReference type="Proteomes" id="UP000184462"/>
    </source>
</evidence>
<protein>
    <submittedName>
        <fullName evidence="3">Response regulator receiver domain-containing protein</fullName>
    </submittedName>
</protein>
<sequence>MNFKTLLVDDDQVILFLHQKMCQLSNFDSQAITLDSGEKLLDYLKQNDDDKADFVIFLDINMPGLNAWDVLDHLKNNKILAELYIILVTSSVDNADKTKAKDYNLILDFIEKPIKVEQLKDLQKHPGLQHLF</sequence>
<accession>A0A1M4UVY7</accession>
<keyword evidence="4" id="KW-1185">Reference proteome</keyword>
<evidence type="ECO:0000256" key="1">
    <source>
        <dbReference type="PROSITE-ProRule" id="PRU00169"/>
    </source>
</evidence>
<dbReference type="PANTHER" id="PTHR44520:SF2">
    <property type="entry name" value="RESPONSE REGULATOR RCP1"/>
    <property type="match status" value="1"/>
</dbReference>
<name>A0A1M4UVY7_9FLAO</name>
<evidence type="ECO:0000313" key="3">
    <source>
        <dbReference type="EMBL" id="SHE60807.1"/>
    </source>
</evidence>
<gene>
    <name evidence="3" type="ORF">SAMN05444278_103125</name>
</gene>